<dbReference type="InterPro" id="IPR036291">
    <property type="entry name" value="NAD(P)-bd_dom_sf"/>
</dbReference>
<comment type="similarity">
    <text evidence="1 3">Belongs to the short-chain dehydrogenases/reductases (SDR) family.</text>
</comment>
<feature type="domain" description="Ketoreductase" evidence="4">
    <location>
        <begin position="20"/>
        <end position="199"/>
    </location>
</feature>
<dbReference type="PRINTS" id="PR00081">
    <property type="entry name" value="GDHRDH"/>
</dbReference>
<dbReference type="PRINTS" id="PR00080">
    <property type="entry name" value="SDRFAMILY"/>
</dbReference>
<sequence length="285" mass="28802">MDAAARARVGDTGTMRVAGAHVLLTGATGDIGRHLASRLAQAGARVTLVARSRAPLDALAAQVGGHALPTDLTDRAALRGVVPAAESALGPVDVLVNNAGTETAGHLADLDADGLEELVALNLLAPAELCRQALPGMTARGRGHLVNISSLAGVGTVPGLAAYGATKAGLTHLTSGLRADLRGGPVGTLAVEIGPVASVMMGRIGSHPPAAAAFERLLQARALTMLDPDDVARAVVAAVESGRPTLRMPRRTAPLAAVTHAPRSLVRLALTGIHPSRARTAEHAP</sequence>
<dbReference type="InterPro" id="IPR002347">
    <property type="entry name" value="SDR_fam"/>
</dbReference>
<evidence type="ECO:0000256" key="2">
    <source>
        <dbReference type="ARBA" id="ARBA00023002"/>
    </source>
</evidence>
<evidence type="ECO:0000259" key="4">
    <source>
        <dbReference type="SMART" id="SM00822"/>
    </source>
</evidence>
<dbReference type="PANTHER" id="PTHR44196">
    <property type="entry name" value="DEHYDROGENASE/REDUCTASE SDR FAMILY MEMBER 7B"/>
    <property type="match status" value="1"/>
</dbReference>
<keyword evidence="2" id="KW-0560">Oxidoreductase</keyword>
<protein>
    <recommendedName>
        <fullName evidence="4">Ketoreductase domain-containing protein</fullName>
    </recommendedName>
</protein>
<name>A0ABP8KDZ4_9MICO</name>
<keyword evidence="6" id="KW-1185">Reference proteome</keyword>
<dbReference type="PANTHER" id="PTHR44196:SF1">
    <property type="entry name" value="DEHYDROGENASE_REDUCTASE SDR FAMILY MEMBER 7B"/>
    <property type="match status" value="1"/>
</dbReference>
<evidence type="ECO:0000256" key="3">
    <source>
        <dbReference type="RuleBase" id="RU000363"/>
    </source>
</evidence>
<organism evidence="5 6">
    <name type="scientific">Fodinibacter luteus</name>
    <dbReference type="NCBI Taxonomy" id="552064"/>
    <lineage>
        <taxon>Bacteria</taxon>
        <taxon>Bacillati</taxon>
        <taxon>Actinomycetota</taxon>
        <taxon>Actinomycetes</taxon>
        <taxon>Micrococcales</taxon>
        <taxon>Intrasporangiaceae</taxon>
        <taxon>Fodinibacter (ex Wang et al. 2009)</taxon>
    </lineage>
</organism>
<dbReference type="PROSITE" id="PS00061">
    <property type="entry name" value="ADH_SHORT"/>
    <property type="match status" value="1"/>
</dbReference>
<evidence type="ECO:0000313" key="5">
    <source>
        <dbReference type="EMBL" id="GAA4404634.1"/>
    </source>
</evidence>
<dbReference type="Pfam" id="PF00106">
    <property type="entry name" value="adh_short"/>
    <property type="match status" value="1"/>
</dbReference>
<dbReference type="CDD" id="cd05233">
    <property type="entry name" value="SDR_c"/>
    <property type="match status" value="1"/>
</dbReference>
<gene>
    <name evidence="5" type="ORF">GCM10023168_17560</name>
</gene>
<dbReference type="SUPFAM" id="SSF51735">
    <property type="entry name" value="NAD(P)-binding Rossmann-fold domains"/>
    <property type="match status" value="1"/>
</dbReference>
<proteinExistence type="inferred from homology"/>
<comment type="caution">
    <text evidence="5">The sequence shown here is derived from an EMBL/GenBank/DDBJ whole genome shotgun (WGS) entry which is preliminary data.</text>
</comment>
<dbReference type="SMART" id="SM00822">
    <property type="entry name" value="PKS_KR"/>
    <property type="match status" value="1"/>
</dbReference>
<accession>A0ABP8KDZ4</accession>
<dbReference type="InterPro" id="IPR057326">
    <property type="entry name" value="KR_dom"/>
</dbReference>
<dbReference type="Proteomes" id="UP001500945">
    <property type="component" value="Unassembled WGS sequence"/>
</dbReference>
<reference evidence="6" key="1">
    <citation type="journal article" date="2019" name="Int. J. Syst. Evol. Microbiol.">
        <title>The Global Catalogue of Microorganisms (GCM) 10K type strain sequencing project: providing services to taxonomists for standard genome sequencing and annotation.</title>
        <authorList>
            <consortium name="The Broad Institute Genomics Platform"/>
            <consortium name="The Broad Institute Genome Sequencing Center for Infectious Disease"/>
            <person name="Wu L."/>
            <person name="Ma J."/>
        </authorList>
    </citation>
    <scope>NUCLEOTIDE SEQUENCE [LARGE SCALE GENOMIC DNA]</scope>
    <source>
        <strain evidence="6">JCM 17809</strain>
    </source>
</reference>
<evidence type="ECO:0000256" key="1">
    <source>
        <dbReference type="ARBA" id="ARBA00006484"/>
    </source>
</evidence>
<dbReference type="EMBL" id="BAABGM010000011">
    <property type="protein sequence ID" value="GAA4404634.1"/>
    <property type="molecule type" value="Genomic_DNA"/>
</dbReference>
<dbReference type="Gene3D" id="3.40.50.720">
    <property type="entry name" value="NAD(P)-binding Rossmann-like Domain"/>
    <property type="match status" value="1"/>
</dbReference>
<dbReference type="InterPro" id="IPR020904">
    <property type="entry name" value="Sc_DH/Rdtase_CS"/>
</dbReference>
<evidence type="ECO:0000313" key="6">
    <source>
        <dbReference type="Proteomes" id="UP001500945"/>
    </source>
</evidence>